<dbReference type="PANTHER" id="PTHR32083:SF0">
    <property type="entry name" value="CILIA AND FLAGELLA-ASSOCIATED PROTEIN 58"/>
    <property type="match status" value="1"/>
</dbReference>
<name>A0A8J6HVL2_TENMO</name>
<dbReference type="InterPro" id="IPR049270">
    <property type="entry name" value="CFAP58_CC"/>
</dbReference>
<dbReference type="Pfam" id="PF21771">
    <property type="entry name" value="CFAP58_CC"/>
    <property type="match status" value="1"/>
</dbReference>
<protein>
    <recommendedName>
        <fullName evidence="3">Cilia- and flagella-associated protein 58 central coiled coil domain-containing protein</fullName>
    </recommendedName>
</protein>
<feature type="coiled-coil region" evidence="2">
    <location>
        <begin position="24"/>
        <end position="278"/>
    </location>
</feature>
<dbReference type="AlphaFoldDB" id="A0A8J6HVL2"/>
<keyword evidence="1 2" id="KW-0175">Coiled coil</keyword>
<accession>A0A8J6HVL2</accession>
<keyword evidence="5" id="KW-1185">Reference proteome</keyword>
<feature type="domain" description="Cilia- and flagella-associated protein 58 central coiled coil" evidence="3">
    <location>
        <begin position="91"/>
        <end position="280"/>
    </location>
</feature>
<evidence type="ECO:0000256" key="1">
    <source>
        <dbReference type="ARBA" id="ARBA00023054"/>
    </source>
</evidence>
<reference evidence="4" key="2">
    <citation type="submission" date="2021-08" db="EMBL/GenBank/DDBJ databases">
        <authorList>
            <person name="Eriksson T."/>
        </authorList>
    </citation>
    <scope>NUCLEOTIDE SEQUENCE</scope>
    <source>
        <strain evidence="4">Stoneville</strain>
        <tissue evidence="4">Whole head</tissue>
    </source>
</reference>
<evidence type="ECO:0000313" key="4">
    <source>
        <dbReference type="EMBL" id="KAH0821494.1"/>
    </source>
</evidence>
<dbReference type="Proteomes" id="UP000719412">
    <property type="component" value="Unassembled WGS sequence"/>
</dbReference>
<evidence type="ECO:0000313" key="5">
    <source>
        <dbReference type="Proteomes" id="UP000719412"/>
    </source>
</evidence>
<dbReference type="SUPFAM" id="SSF57997">
    <property type="entry name" value="Tropomyosin"/>
    <property type="match status" value="1"/>
</dbReference>
<dbReference type="GO" id="GO:0005856">
    <property type="term" value="C:cytoskeleton"/>
    <property type="evidence" value="ECO:0007669"/>
    <property type="project" value="TreeGrafter"/>
</dbReference>
<reference evidence="4" key="1">
    <citation type="journal article" date="2020" name="J Insects Food Feed">
        <title>The yellow mealworm (Tenebrio molitor) genome: a resource for the emerging insects as food and feed industry.</title>
        <authorList>
            <person name="Eriksson T."/>
            <person name="Andere A."/>
            <person name="Kelstrup H."/>
            <person name="Emery V."/>
            <person name="Picard C."/>
        </authorList>
    </citation>
    <scope>NUCLEOTIDE SEQUENCE</scope>
    <source>
        <strain evidence="4">Stoneville</strain>
        <tissue evidence="4">Whole head</tissue>
    </source>
</reference>
<proteinExistence type="predicted"/>
<comment type="caution">
    <text evidence="4">The sequence shown here is derived from an EMBL/GenBank/DDBJ whole genome shotgun (WGS) entry which is preliminary data.</text>
</comment>
<organism evidence="4 5">
    <name type="scientific">Tenebrio molitor</name>
    <name type="common">Yellow mealworm beetle</name>
    <dbReference type="NCBI Taxonomy" id="7067"/>
    <lineage>
        <taxon>Eukaryota</taxon>
        <taxon>Metazoa</taxon>
        <taxon>Ecdysozoa</taxon>
        <taxon>Arthropoda</taxon>
        <taxon>Hexapoda</taxon>
        <taxon>Insecta</taxon>
        <taxon>Pterygota</taxon>
        <taxon>Neoptera</taxon>
        <taxon>Endopterygota</taxon>
        <taxon>Coleoptera</taxon>
        <taxon>Polyphaga</taxon>
        <taxon>Cucujiformia</taxon>
        <taxon>Tenebrionidae</taxon>
        <taxon>Tenebrio</taxon>
    </lineage>
</organism>
<evidence type="ECO:0000256" key="2">
    <source>
        <dbReference type="SAM" id="Coils"/>
    </source>
</evidence>
<dbReference type="EMBL" id="JABDTM020007587">
    <property type="protein sequence ID" value="KAH0821494.1"/>
    <property type="molecule type" value="Genomic_DNA"/>
</dbReference>
<dbReference type="PANTHER" id="PTHR32083">
    <property type="entry name" value="CILIA AND FLAGELLA-ASSOCIATED PROTEIN 58-RELATED"/>
    <property type="match status" value="1"/>
</dbReference>
<evidence type="ECO:0000259" key="3">
    <source>
        <dbReference type="Pfam" id="PF21771"/>
    </source>
</evidence>
<sequence length="288" mass="33966">MLSCKTTTTPSTTVWSILIEFCEKEKVERVLQTHEEDIAHLKADLTKVTKQRDIYEKRMYVMESEKADTISDRNQLRQRLALFEKEIDDLKRQVEAGKRTIENINREKEITTKTIVRYEAVNKDQQKLIKIQEQGKKKLEAELDNFIIDTNKQMKQILTLERQKNSLAEEQLNLTKKIEDTMDDIKLKKAEIYDLKKNISEAENRLRMQQNLYDQVRSERNALEKSLQESSAESGELRKKLKITNHQIEQLKEDVSTKEQLLIKEENIMRKVQKEKENLKWVGAGVES</sequence>
<gene>
    <name evidence="4" type="ORF">GEV33_001297</name>
</gene>